<sequence length="54" mass="6401">QIKSIGGKITTKADCKYWGFVKYSYLLTPGCELKYRYWCKFGCLTCKDYEKKED</sequence>
<feature type="non-terminal residue" evidence="1">
    <location>
        <position position="1"/>
    </location>
</feature>
<gene>
    <name evidence="1" type="ORF">S12H4_39679</name>
</gene>
<name>X1TAC0_9ZZZZ</name>
<dbReference type="AlphaFoldDB" id="X1TAC0"/>
<protein>
    <submittedName>
        <fullName evidence="1">Uncharacterized protein</fullName>
    </submittedName>
</protein>
<reference evidence="1" key="1">
    <citation type="journal article" date="2014" name="Front. Microbiol.">
        <title>High frequency of phylogenetically diverse reductive dehalogenase-homologous genes in deep subseafloor sedimentary metagenomes.</title>
        <authorList>
            <person name="Kawai M."/>
            <person name="Futagami T."/>
            <person name="Toyoda A."/>
            <person name="Takaki Y."/>
            <person name="Nishi S."/>
            <person name="Hori S."/>
            <person name="Arai W."/>
            <person name="Tsubouchi T."/>
            <person name="Morono Y."/>
            <person name="Uchiyama I."/>
            <person name="Ito T."/>
            <person name="Fujiyama A."/>
            <person name="Inagaki F."/>
            <person name="Takami H."/>
        </authorList>
    </citation>
    <scope>NUCLEOTIDE SEQUENCE</scope>
    <source>
        <strain evidence="1">Expedition CK06-06</strain>
    </source>
</reference>
<organism evidence="1">
    <name type="scientific">marine sediment metagenome</name>
    <dbReference type="NCBI Taxonomy" id="412755"/>
    <lineage>
        <taxon>unclassified sequences</taxon>
        <taxon>metagenomes</taxon>
        <taxon>ecological metagenomes</taxon>
    </lineage>
</organism>
<accession>X1TAC0</accession>
<comment type="caution">
    <text evidence="1">The sequence shown here is derived from an EMBL/GenBank/DDBJ whole genome shotgun (WGS) entry which is preliminary data.</text>
</comment>
<proteinExistence type="predicted"/>
<dbReference type="EMBL" id="BARW01024007">
    <property type="protein sequence ID" value="GAI88346.1"/>
    <property type="molecule type" value="Genomic_DNA"/>
</dbReference>
<evidence type="ECO:0000313" key="1">
    <source>
        <dbReference type="EMBL" id="GAI88346.1"/>
    </source>
</evidence>